<evidence type="ECO:0000313" key="2">
    <source>
        <dbReference type="EMBL" id="KAK9134824.1"/>
    </source>
</evidence>
<dbReference type="Proteomes" id="UP001420932">
    <property type="component" value="Unassembled WGS sequence"/>
</dbReference>
<keyword evidence="3" id="KW-1185">Reference proteome</keyword>
<dbReference type="InterPro" id="IPR036026">
    <property type="entry name" value="Seven-hairpin_glycosidases"/>
</dbReference>
<evidence type="ECO:0000256" key="1">
    <source>
        <dbReference type="SAM" id="MobiDB-lite"/>
    </source>
</evidence>
<dbReference type="EMBL" id="JBBNAF010000006">
    <property type="protein sequence ID" value="KAK9134824.1"/>
    <property type="molecule type" value="Genomic_DNA"/>
</dbReference>
<dbReference type="GO" id="GO:0004571">
    <property type="term" value="F:mannosyl-oligosaccharide 1,2-alpha-mannosidase activity"/>
    <property type="evidence" value="ECO:0007669"/>
    <property type="project" value="InterPro"/>
</dbReference>
<protein>
    <submittedName>
        <fullName evidence="2">Uncharacterized protein</fullName>
    </submittedName>
</protein>
<reference evidence="2 3" key="1">
    <citation type="submission" date="2024-01" db="EMBL/GenBank/DDBJ databases">
        <title>Genome assemblies of Stephania.</title>
        <authorList>
            <person name="Yang L."/>
        </authorList>
    </citation>
    <scope>NUCLEOTIDE SEQUENCE [LARGE SCALE GENOMIC DNA]</scope>
    <source>
        <strain evidence="2">YNDBR</strain>
        <tissue evidence="2">Leaf</tissue>
    </source>
</reference>
<name>A0AAP0JJ82_9MAGN</name>
<dbReference type="SUPFAM" id="SSF48225">
    <property type="entry name" value="Seven-hairpin glycosidases"/>
    <property type="match status" value="1"/>
</dbReference>
<dbReference type="GO" id="GO:0005783">
    <property type="term" value="C:endoplasmic reticulum"/>
    <property type="evidence" value="ECO:0007669"/>
    <property type="project" value="TreeGrafter"/>
</dbReference>
<feature type="region of interest" description="Disordered" evidence="1">
    <location>
        <begin position="1"/>
        <end position="29"/>
    </location>
</feature>
<dbReference type="AlphaFoldDB" id="A0AAP0JJ82"/>
<dbReference type="GO" id="GO:0005509">
    <property type="term" value="F:calcium ion binding"/>
    <property type="evidence" value="ECO:0007669"/>
    <property type="project" value="InterPro"/>
</dbReference>
<feature type="compositionally biased region" description="Basic and acidic residues" evidence="1">
    <location>
        <begin position="16"/>
        <end position="29"/>
    </location>
</feature>
<gene>
    <name evidence="2" type="ORF">Syun_014154</name>
</gene>
<evidence type="ECO:0000313" key="3">
    <source>
        <dbReference type="Proteomes" id="UP001420932"/>
    </source>
</evidence>
<dbReference type="PANTHER" id="PTHR11742:SF6">
    <property type="entry name" value="MANNOSYL-OLIGOSACCHARIDE ALPHA-1,2-MANNOSIDASE IA-RELATED"/>
    <property type="match status" value="1"/>
</dbReference>
<dbReference type="InterPro" id="IPR050749">
    <property type="entry name" value="Glycosyl_Hydrolase_47"/>
</dbReference>
<comment type="caution">
    <text evidence="2">The sequence shown here is derived from an EMBL/GenBank/DDBJ whole genome shotgun (WGS) entry which is preliminary data.</text>
</comment>
<sequence>MAMDSAAAVRRRVRRMKETAGEPRKKGTERIQDLELREASCDEAVGSAVANCQRLEPPKSDIADKLLPAWDTPYGIPYNMINLAAENPHNPSWIGVEKVITELRKNFPADGLLPIFLNPYSGSSSYSTITFGAMGDKLTRSVLTLQGKHGDPRRFWAGGAKFVGNWGHHRRDLYAWSSLGRLAKGLLVFAPGFSVSHAHRINKDYKEAESVVGDVAGKEGDEMLLVVDTRECTKE</sequence>
<accession>A0AAP0JJ82</accession>
<organism evidence="2 3">
    <name type="scientific">Stephania yunnanensis</name>
    <dbReference type="NCBI Taxonomy" id="152371"/>
    <lineage>
        <taxon>Eukaryota</taxon>
        <taxon>Viridiplantae</taxon>
        <taxon>Streptophyta</taxon>
        <taxon>Embryophyta</taxon>
        <taxon>Tracheophyta</taxon>
        <taxon>Spermatophyta</taxon>
        <taxon>Magnoliopsida</taxon>
        <taxon>Ranunculales</taxon>
        <taxon>Menispermaceae</taxon>
        <taxon>Menispermoideae</taxon>
        <taxon>Cissampelideae</taxon>
        <taxon>Stephania</taxon>
    </lineage>
</organism>
<proteinExistence type="predicted"/>
<dbReference type="PANTHER" id="PTHR11742">
    <property type="entry name" value="MANNOSYL-OLIGOSACCHARIDE ALPHA-1,2-MANNOSIDASE-RELATED"/>
    <property type="match status" value="1"/>
</dbReference>
<dbReference type="GO" id="GO:0000139">
    <property type="term" value="C:Golgi membrane"/>
    <property type="evidence" value="ECO:0007669"/>
    <property type="project" value="TreeGrafter"/>
</dbReference>